<evidence type="ECO:0000256" key="2">
    <source>
        <dbReference type="ARBA" id="ARBA00022598"/>
    </source>
</evidence>
<feature type="binding site" evidence="10">
    <location>
        <begin position="76"/>
        <end position="77"/>
    </location>
    <ligand>
        <name>NAD(+)</name>
        <dbReference type="ChEBI" id="CHEBI:57540"/>
    </ligand>
</feature>
<comment type="caution">
    <text evidence="12">The sequence shown here is derived from an EMBL/GenBank/DDBJ whole genome shotgun (WGS) entry which is preliminary data.</text>
</comment>
<feature type="binding site" evidence="10">
    <location>
        <position position="422"/>
    </location>
    <ligand>
        <name>Zn(2+)</name>
        <dbReference type="ChEBI" id="CHEBI:29105"/>
    </ligand>
</feature>
<dbReference type="EMBL" id="WFLM01000003">
    <property type="protein sequence ID" value="KAB8038999.1"/>
    <property type="molecule type" value="Genomic_DNA"/>
</dbReference>
<dbReference type="InterPro" id="IPR013839">
    <property type="entry name" value="DNAligase_adenylation"/>
</dbReference>
<comment type="cofactor">
    <cofactor evidence="10">
        <name>Mg(2+)</name>
        <dbReference type="ChEBI" id="CHEBI:18420"/>
    </cofactor>
    <cofactor evidence="10">
        <name>Mn(2+)</name>
        <dbReference type="ChEBI" id="CHEBI:29035"/>
    </cofactor>
</comment>
<dbReference type="Gene3D" id="1.10.287.610">
    <property type="entry name" value="Helix hairpin bin"/>
    <property type="match status" value="1"/>
</dbReference>
<keyword evidence="6 10" id="KW-0862">Zinc</keyword>
<keyword evidence="4 10" id="KW-0479">Metal-binding</keyword>
<evidence type="ECO:0000256" key="3">
    <source>
        <dbReference type="ARBA" id="ARBA00022705"/>
    </source>
</evidence>
<evidence type="ECO:0000313" key="12">
    <source>
        <dbReference type="EMBL" id="KAB8038999.1"/>
    </source>
</evidence>
<dbReference type="PROSITE" id="PS50172">
    <property type="entry name" value="BRCT"/>
    <property type="match status" value="1"/>
</dbReference>
<dbReference type="GO" id="GO:0006281">
    <property type="term" value="P:DNA repair"/>
    <property type="evidence" value="ECO:0007669"/>
    <property type="project" value="UniProtKB-KW"/>
</dbReference>
<dbReference type="Gene3D" id="1.10.150.20">
    <property type="entry name" value="5' to 3' exonuclease, C-terminal subdomain"/>
    <property type="match status" value="1"/>
</dbReference>
<dbReference type="OrthoDB" id="5298486at2"/>
<keyword evidence="2 10" id="KW-0436">Ligase</keyword>
<evidence type="ECO:0000256" key="7">
    <source>
        <dbReference type="ARBA" id="ARBA00023027"/>
    </source>
</evidence>
<evidence type="ECO:0000256" key="5">
    <source>
        <dbReference type="ARBA" id="ARBA00022763"/>
    </source>
</evidence>
<dbReference type="Gene3D" id="3.40.50.10190">
    <property type="entry name" value="BRCT domain"/>
    <property type="match status" value="1"/>
</dbReference>
<dbReference type="InterPro" id="IPR036420">
    <property type="entry name" value="BRCT_dom_sf"/>
</dbReference>
<comment type="catalytic activity">
    <reaction evidence="9 10">
        <text>NAD(+) + (deoxyribonucleotide)n-3'-hydroxyl + 5'-phospho-(deoxyribonucleotide)m = (deoxyribonucleotide)n+m + AMP + beta-nicotinamide D-nucleotide.</text>
        <dbReference type="EC" id="6.5.1.2"/>
    </reaction>
</comment>
<keyword evidence="10" id="KW-0460">Magnesium</keyword>
<evidence type="ECO:0000313" key="13">
    <source>
        <dbReference type="Proteomes" id="UP000437748"/>
    </source>
</evidence>
<dbReference type="SUPFAM" id="SSF52113">
    <property type="entry name" value="BRCT domain"/>
    <property type="match status" value="1"/>
</dbReference>
<dbReference type="InterPro" id="IPR001357">
    <property type="entry name" value="BRCT_dom"/>
</dbReference>
<dbReference type="GO" id="GO:0003911">
    <property type="term" value="F:DNA ligase (NAD+) activity"/>
    <property type="evidence" value="ECO:0007669"/>
    <property type="project" value="UniProtKB-UniRule"/>
</dbReference>
<dbReference type="Pfam" id="PF00533">
    <property type="entry name" value="BRCT"/>
    <property type="match status" value="1"/>
</dbReference>
<dbReference type="GO" id="GO:0006260">
    <property type="term" value="P:DNA replication"/>
    <property type="evidence" value="ECO:0007669"/>
    <property type="project" value="UniProtKB-KW"/>
</dbReference>
<evidence type="ECO:0000256" key="1">
    <source>
        <dbReference type="ARBA" id="ARBA00004067"/>
    </source>
</evidence>
<dbReference type="Gene3D" id="3.30.470.30">
    <property type="entry name" value="DNA ligase/mRNA capping enzyme"/>
    <property type="match status" value="1"/>
</dbReference>
<dbReference type="EC" id="6.5.1.2" evidence="10"/>
<evidence type="ECO:0000256" key="6">
    <source>
        <dbReference type="ARBA" id="ARBA00022833"/>
    </source>
</evidence>
<evidence type="ECO:0000256" key="4">
    <source>
        <dbReference type="ARBA" id="ARBA00022723"/>
    </source>
</evidence>
<dbReference type="HAMAP" id="MF_01588">
    <property type="entry name" value="DNA_ligase_A"/>
    <property type="match status" value="1"/>
</dbReference>
<keyword evidence="3 10" id="KW-0235">DNA replication</keyword>
<feature type="active site" description="N6-AMP-lysine intermediate" evidence="10">
    <location>
        <position position="100"/>
    </location>
</feature>
<comment type="function">
    <text evidence="1 10">DNA ligase that catalyzes the formation of phosphodiester linkages between 5'-phosphoryl and 3'-hydroxyl groups in double-stranded DNA using NAD as a coenzyme and as the energy source for the reaction. It is essential for DNA replication and repair of damaged DNA.</text>
</comment>
<feature type="binding site" evidence="10">
    <location>
        <position position="416"/>
    </location>
    <ligand>
        <name>Zn(2+)</name>
        <dbReference type="ChEBI" id="CHEBI:29105"/>
    </ligand>
</feature>
<feature type="binding site" evidence="10">
    <location>
        <position position="161"/>
    </location>
    <ligand>
        <name>NAD(+)</name>
        <dbReference type="ChEBI" id="CHEBI:57540"/>
    </ligand>
</feature>
<dbReference type="GO" id="GO:0046872">
    <property type="term" value="F:metal ion binding"/>
    <property type="evidence" value="ECO:0007669"/>
    <property type="project" value="UniProtKB-KW"/>
</dbReference>
<dbReference type="PIRSF" id="PIRSF001604">
    <property type="entry name" value="LigA"/>
    <property type="match status" value="1"/>
</dbReference>
<dbReference type="SUPFAM" id="SSF56091">
    <property type="entry name" value="DNA ligase/mRNA capping enzyme, catalytic domain"/>
    <property type="match status" value="1"/>
</dbReference>
<dbReference type="InterPro" id="IPR013840">
    <property type="entry name" value="DNAligase_N"/>
</dbReference>
<dbReference type="SUPFAM" id="SSF47781">
    <property type="entry name" value="RuvA domain 2-like"/>
    <property type="match status" value="1"/>
</dbReference>
<proteinExistence type="inferred from homology"/>
<dbReference type="InterPro" id="IPR012340">
    <property type="entry name" value="NA-bd_OB-fold"/>
</dbReference>
<dbReference type="Gene3D" id="2.40.50.140">
    <property type="entry name" value="Nucleic acid-binding proteins"/>
    <property type="match status" value="1"/>
</dbReference>
<dbReference type="InterPro" id="IPR004150">
    <property type="entry name" value="NAD_DNA_ligase_OB"/>
</dbReference>
<comment type="similarity">
    <text evidence="10">Belongs to the NAD-dependent DNA ligase family. LigA subfamily.</text>
</comment>
<feature type="binding site" evidence="10">
    <location>
        <position position="403"/>
    </location>
    <ligand>
        <name>Zn(2+)</name>
        <dbReference type="ChEBI" id="CHEBI:29105"/>
    </ligand>
</feature>
<keyword evidence="5 10" id="KW-0227">DNA damage</keyword>
<evidence type="ECO:0000259" key="11">
    <source>
        <dbReference type="PROSITE" id="PS50172"/>
    </source>
</evidence>
<evidence type="ECO:0000256" key="8">
    <source>
        <dbReference type="ARBA" id="ARBA00023204"/>
    </source>
</evidence>
<keyword evidence="7 10" id="KW-0520">NAD</keyword>
<keyword evidence="10" id="KW-0464">Manganese</keyword>
<feature type="binding site" evidence="10">
    <location>
        <position position="401"/>
    </location>
    <ligand>
        <name>Zn(2+)</name>
        <dbReference type="ChEBI" id="CHEBI:29105"/>
    </ligand>
</feature>
<name>A0A6N6VWC5_9BACT</name>
<dbReference type="Pfam" id="PF03120">
    <property type="entry name" value="OB_DNA_ligase"/>
    <property type="match status" value="1"/>
</dbReference>
<dbReference type="InterPro" id="IPR001679">
    <property type="entry name" value="DNA_ligase"/>
</dbReference>
<dbReference type="AlphaFoldDB" id="A0A6N6VWC5"/>
<feature type="binding site" evidence="10">
    <location>
        <position position="122"/>
    </location>
    <ligand>
        <name>NAD(+)</name>
        <dbReference type="ChEBI" id="CHEBI:57540"/>
    </ligand>
</feature>
<dbReference type="SUPFAM" id="SSF50249">
    <property type="entry name" value="Nucleic acid-binding proteins"/>
    <property type="match status" value="1"/>
</dbReference>
<dbReference type="Proteomes" id="UP000437748">
    <property type="component" value="Unassembled WGS sequence"/>
</dbReference>
<keyword evidence="8 10" id="KW-0234">DNA repair</keyword>
<accession>A0A6N6VWC5</accession>
<keyword evidence="13" id="KW-1185">Reference proteome</keyword>
<dbReference type="CDD" id="cd17748">
    <property type="entry name" value="BRCT_DNA_ligase_like"/>
    <property type="match status" value="1"/>
</dbReference>
<organism evidence="12 13">
    <name type="scientific">Silvanigrella paludirubra</name>
    <dbReference type="NCBI Taxonomy" id="2499159"/>
    <lineage>
        <taxon>Bacteria</taxon>
        <taxon>Pseudomonadati</taxon>
        <taxon>Bdellovibrionota</taxon>
        <taxon>Oligoflexia</taxon>
        <taxon>Silvanigrellales</taxon>
        <taxon>Silvanigrellaceae</taxon>
        <taxon>Silvanigrella</taxon>
    </lineage>
</organism>
<feature type="binding site" evidence="10">
    <location>
        <begin position="34"/>
        <end position="38"/>
    </location>
    <ligand>
        <name>NAD(+)</name>
        <dbReference type="ChEBI" id="CHEBI:57540"/>
    </ligand>
</feature>
<evidence type="ECO:0000256" key="10">
    <source>
        <dbReference type="HAMAP-Rule" id="MF_01588"/>
    </source>
</evidence>
<sequence length="656" mass="74483">MSMKIESNKKIESIASQLLYHKKLYYTGRSMISDMEYDSLEDQLKKLSPNHPVLSLVGYQFEDSGKKISHHLPMLSLAKTYSIEDLFDFLNKNPSVAMDKLDGMALSIEYDENGKFLRASTRGNGKLGEDVTEHVYYITNIPKKLNIDKKWQGFHFEIRGEIYFPHSEFQNFQDRFDSFRNAVPGTLGRKDVEEAVDVLKVLHFCVYDLFVFDNKGNYLSAKEIPKYFDVPNNYLSKLNLTKKMGFEDNMNYVVDVTDIKNIDDLNLFIENWYKKSRDYQIDGIVFRFKDEILWENLGNTAHHPRGSLAFKQAGETAETEILEIEENVGRSGKITFRAKLKTVELSGAKISYATLHNAQFIEEGNYAVGSKVEIIRSGEVIPAIIRLIEPSKQSFILPKNCKCGYPLTRQGPDLMCLDNPSCNYKDQESLVYFISSLDIMGVSDKIVLKIREAGLVQEPADFYKLTVEDLIQIEGFAQKSSENVIAAIQNSKKIPLAKFLTSLGLKRGGAVKCQEVAKKCIHLKNVLKLKVEDLLEEKGWAQKSAEDFVESLKLKEKIIQNLLHYVEVIDDESGALIQSQSDHPYFGKNICITGSLSRPREEYKKILDTVGAKLVSAVSSKTDLLVCNEASSSSKYKDAIKHNVKIVNEEEFSSLL</sequence>
<dbReference type="InterPro" id="IPR010994">
    <property type="entry name" value="RuvA_2-like"/>
</dbReference>
<evidence type="ECO:0000256" key="9">
    <source>
        <dbReference type="ARBA" id="ARBA00034005"/>
    </source>
</evidence>
<feature type="binding site" evidence="10">
    <location>
        <position position="311"/>
    </location>
    <ligand>
        <name>NAD(+)</name>
        <dbReference type="ChEBI" id="CHEBI:57540"/>
    </ligand>
</feature>
<dbReference type="SMART" id="SM00292">
    <property type="entry name" value="BRCT"/>
    <property type="match status" value="1"/>
</dbReference>
<comment type="caution">
    <text evidence="10">Lacks conserved residue(s) required for the propagation of feature annotation.</text>
</comment>
<gene>
    <name evidence="10 12" type="primary">ligA</name>
    <name evidence="12" type="ORF">GCL60_09070</name>
</gene>
<dbReference type="NCBIfam" id="NF005932">
    <property type="entry name" value="PRK07956.1"/>
    <property type="match status" value="1"/>
</dbReference>
<dbReference type="RefSeq" id="WP_153420397.1">
    <property type="nucleotide sequence ID" value="NZ_WFLM01000003.1"/>
</dbReference>
<feature type="domain" description="BRCT" evidence="11">
    <location>
        <begin position="580"/>
        <end position="656"/>
    </location>
</feature>
<protein>
    <recommendedName>
        <fullName evidence="10">DNA ligase</fullName>
        <ecNumber evidence="10">6.5.1.2</ecNumber>
    </recommendedName>
    <alternativeName>
        <fullName evidence="10">Polydeoxyribonucleotide synthase [NAD(+)]</fullName>
    </alternativeName>
</protein>
<reference evidence="12 13" key="1">
    <citation type="submission" date="2019-10" db="EMBL/GenBank/DDBJ databases">
        <title>New species of Slilvanegrellaceae.</title>
        <authorList>
            <person name="Pitt A."/>
            <person name="Hahn M.W."/>
        </authorList>
    </citation>
    <scope>NUCLEOTIDE SEQUENCE [LARGE SCALE GENOMIC DNA]</scope>
    <source>
        <strain evidence="12 13">SP-Ram-0.45-NSY-1</strain>
    </source>
</reference>
<dbReference type="SMART" id="SM00532">
    <property type="entry name" value="LIGANc"/>
    <property type="match status" value="1"/>
</dbReference>
<dbReference type="Pfam" id="PF01653">
    <property type="entry name" value="DNA_ligase_aden"/>
    <property type="match status" value="1"/>
</dbReference>